<dbReference type="GO" id="GO:0030655">
    <property type="term" value="P:beta-lactam antibiotic catabolic process"/>
    <property type="evidence" value="ECO:0007669"/>
    <property type="project" value="InterPro"/>
</dbReference>
<gene>
    <name evidence="2" type="ORF">FZD51_17110</name>
</gene>
<dbReference type="PANTHER" id="PTHR35333:SF3">
    <property type="entry name" value="BETA-LACTAMASE-TYPE TRANSPEPTIDASE FOLD CONTAINING PROTEIN"/>
    <property type="match status" value="1"/>
</dbReference>
<dbReference type="Proteomes" id="UP000322139">
    <property type="component" value="Unassembled WGS sequence"/>
</dbReference>
<name>A0A5D4R4K8_9BACI</name>
<evidence type="ECO:0000313" key="2">
    <source>
        <dbReference type="EMBL" id="TYS46297.1"/>
    </source>
</evidence>
<protein>
    <submittedName>
        <fullName evidence="2">Serine hydrolase</fullName>
    </submittedName>
</protein>
<dbReference type="Gene3D" id="3.40.710.10">
    <property type="entry name" value="DD-peptidase/beta-lactamase superfamily"/>
    <property type="match status" value="1"/>
</dbReference>
<dbReference type="Pfam" id="PF13354">
    <property type="entry name" value="Beta-lactamase2"/>
    <property type="match status" value="1"/>
</dbReference>
<reference evidence="2 3" key="1">
    <citation type="submission" date="2019-08" db="EMBL/GenBank/DDBJ databases">
        <title>Bacillus genomes from the desert of Cuatro Cienegas, Coahuila.</title>
        <authorList>
            <person name="Olmedo-Alvarez G."/>
        </authorList>
    </citation>
    <scope>NUCLEOTIDE SEQUENCE [LARGE SCALE GENOMIC DNA]</scope>
    <source>
        <strain evidence="2 3">CH446_14T</strain>
    </source>
</reference>
<dbReference type="InterPro" id="IPR045155">
    <property type="entry name" value="Beta-lactam_cat"/>
</dbReference>
<proteinExistence type="predicted"/>
<comment type="caution">
    <text evidence="2">The sequence shown here is derived from an EMBL/GenBank/DDBJ whole genome shotgun (WGS) entry which is preliminary data.</text>
</comment>
<dbReference type="GO" id="GO:0046677">
    <property type="term" value="P:response to antibiotic"/>
    <property type="evidence" value="ECO:0007669"/>
    <property type="project" value="InterPro"/>
</dbReference>
<sequence>MTGLLSENINQLEQRLADILRQCPGNASLAVEYGEMAIYMNSGRTYPAASLIKIPIMMEAFFQAEAGALDLNEQVRIGGIEKSGGAGIIQSLSVKASLSILDCITLMIIVSDNTAANLLIKLLGKKNINDRMHGLGLQTTVLGRKMMDFEAAAKGIENFTTAADMVKCLRAIKDGELFSEKNRSRMLDIMEAQQFREKLPAIACKDLKIANKTGELPGIEHDCAIFTSGRDDLYAAVLIDSLSSPEEGKHAIRQIGSRLSEFLCLPETETG</sequence>
<organism evidence="2 3">
    <name type="scientific">Bacillus infantis</name>
    <dbReference type="NCBI Taxonomy" id="324767"/>
    <lineage>
        <taxon>Bacteria</taxon>
        <taxon>Bacillati</taxon>
        <taxon>Bacillota</taxon>
        <taxon>Bacilli</taxon>
        <taxon>Bacillales</taxon>
        <taxon>Bacillaceae</taxon>
        <taxon>Bacillus</taxon>
    </lineage>
</organism>
<feature type="domain" description="Beta-lactamase class A catalytic" evidence="1">
    <location>
        <begin position="38"/>
        <end position="231"/>
    </location>
</feature>
<dbReference type="RefSeq" id="WP_148975877.1">
    <property type="nucleotide sequence ID" value="NZ_JBNIKU010000002.1"/>
</dbReference>
<dbReference type="InterPro" id="IPR000871">
    <property type="entry name" value="Beta-lactam_class-A"/>
</dbReference>
<dbReference type="GO" id="GO:0008800">
    <property type="term" value="F:beta-lactamase activity"/>
    <property type="evidence" value="ECO:0007669"/>
    <property type="project" value="InterPro"/>
</dbReference>
<keyword evidence="2" id="KW-0378">Hydrolase</keyword>
<accession>A0A5D4R4K8</accession>
<dbReference type="SUPFAM" id="SSF56601">
    <property type="entry name" value="beta-lactamase/transpeptidase-like"/>
    <property type="match status" value="1"/>
</dbReference>
<dbReference type="InterPro" id="IPR012338">
    <property type="entry name" value="Beta-lactam/transpept-like"/>
</dbReference>
<evidence type="ECO:0000313" key="3">
    <source>
        <dbReference type="Proteomes" id="UP000322139"/>
    </source>
</evidence>
<dbReference type="EMBL" id="VTER01000008">
    <property type="protein sequence ID" value="TYS46297.1"/>
    <property type="molecule type" value="Genomic_DNA"/>
</dbReference>
<dbReference type="PANTHER" id="PTHR35333">
    <property type="entry name" value="BETA-LACTAMASE"/>
    <property type="match status" value="1"/>
</dbReference>
<dbReference type="AlphaFoldDB" id="A0A5D4R4K8"/>
<evidence type="ECO:0000259" key="1">
    <source>
        <dbReference type="Pfam" id="PF13354"/>
    </source>
</evidence>